<accession>A0A0L6W0H1</accession>
<dbReference type="EMBL" id="LGTE01000026">
    <property type="protein sequence ID" value="KNZ68579.1"/>
    <property type="molecule type" value="Genomic_DNA"/>
</dbReference>
<sequence length="68" mass="7727">MARVRGVLEGMPETEQVEFIPEEESFVVKYGGKRLLGPEFSRRVMSAVIMPGARKLLHDIGKTMHRNN</sequence>
<gene>
    <name evidence="1" type="ORF">Tfer_2831</name>
</gene>
<comment type="caution">
    <text evidence="1">The sequence shown here is derived from an EMBL/GenBank/DDBJ whole genome shotgun (WGS) entry which is preliminary data.</text>
</comment>
<organism evidence="1 2">
    <name type="scientific">Thermincola ferriacetica</name>
    <dbReference type="NCBI Taxonomy" id="281456"/>
    <lineage>
        <taxon>Bacteria</taxon>
        <taxon>Bacillati</taxon>
        <taxon>Bacillota</taxon>
        <taxon>Clostridia</taxon>
        <taxon>Eubacteriales</taxon>
        <taxon>Thermincolaceae</taxon>
        <taxon>Thermincola</taxon>
    </lineage>
</organism>
<dbReference type="RefSeq" id="WP_013121212.1">
    <property type="nucleotide sequence ID" value="NZ_LGTE01000026.1"/>
</dbReference>
<protein>
    <submittedName>
        <fullName evidence="1">Uncharacterized protein</fullName>
    </submittedName>
</protein>
<proteinExistence type="predicted"/>
<keyword evidence="2" id="KW-1185">Reference proteome</keyword>
<evidence type="ECO:0000313" key="1">
    <source>
        <dbReference type="EMBL" id="KNZ68579.1"/>
    </source>
</evidence>
<evidence type="ECO:0000313" key="2">
    <source>
        <dbReference type="Proteomes" id="UP000037175"/>
    </source>
</evidence>
<dbReference type="Proteomes" id="UP000037175">
    <property type="component" value="Unassembled WGS sequence"/>
</dbReference>
<dbReference type="AlphaFoldDB" id="A0A0L6W0H1"/>
<name>A0A0L6W0H1_9FIRM</name>
<reference evidence="2" key="1">
    <citation type="submission" date="2015-07" db="EMBL/GenBank/DDBJ databases">
        <title>Complete Genome of Thermincola ferriacetica strain Z-0001T.</title>
        <authorList>
            <person name="Lusk B."/>
            <person name="Badalamenti J.P."/>
            <person name="Parameswaran P."/>
            <person name="Bond D.R."/>
            <person name="Torres C.I."/>
        </authorList>
    </citation>
    <scope>NUCLEOTIDE SEQUENCE [LARGE SCALE GENOMIC DNA]</scope>
    <source>
        <strain evidence="2">Z-0001</strain>
    </source>
</reference>